<dbReference type="EnsemblMetazoa" id="GPAI023803-RA">
    <property type="protein sequence ID" value="GPAI023803-PA"/>
    <property type="gene ID" value="GPAI023803"/>
</dbReference>
<organism evidence="2 3">
    <name type="scientific">Glossina pallidipes</name>
    <name type="common">Tsetse fly</name>
    <dbReference type="NCBI Taxonomy" id="7398"/>
    <lineage>
        <taxon>Eukaryota</taxon>
        <taxon>Metazoa</taxon>
        <taxon>Ecdysozoa</taxon>
        <taxon>Arthropoda</taxon>
        <taxon>Hexapoda</taxon>
        <taxon>Insecta</taxon>
        <taxon>Pterygota</taxon>
        <taxon>Neoptera</taxon>
        <taxon>Endopterygota</taxon>
        <taxon>Diptera</taxon>
        <taxon>Brachycera</taxon>
        <taxon>Muscomorpha</taxon>
        <taxon>Hippoboscoidea</taxon>
        <taxon>Glossinidae</taxon>
        <taxon>Glossina</taxon>
    </lineage>
</organism>
<feature type="compositionally biased region" description="Low complexity" evidence="1">
    <location>
        <begin position="139"/>
        <end position="159"/>
    </location>
</feature>
<dbReference type="STRING" id="7398.A0A1A9ZSP8"/>
<evidence type="ECO:0000256" key="1">
    <source>
        <dbReference type="SAM" id="MobiDB-lite"/>
    </source>
</evidence>
<keyword evidence="3" id="KW-1185">Reference proteome</keyword>
<feature type="region of interest" description="Disordered" evidence="1">
    <location>
        <begin position="138"/>
        <end position="187"/>
    </location>
</feature>
<dbReference type="Proteomes" id="UP000092445">
    <property type="component" value="Unassembled WGS sequence"/>
</dbReference>
<reference evidence="2" key="2">
    <citation type="submission" date="2020-05" db="UniProtKB">
        <authorList>
            <consortium name="EnsemblMetazoa"/>
        </authorList>
    </citation>
    <scope>IDENTIFICATION</scope>
    <source>
        <strain evidence="2">IAEA</strain>
    </source>
</reference>
<evidence type="ECO:0000313" key="2">
    <source>
        <dbReference type="EnsemblMetazoa" id="GPAI023803-PA"/>
    </source>
</evidence>
<protein>
    <submittedName>
        <fullName evidence="2">Uncharacterized protein</fullName>
    </submittedName>
</protein>
<feature type="compositionally biased region" description="Low complexity" evidence="1">
    <location>
        <begin position="56"/>
        <end position="67"/>
    </location>
</feature>
<feature type="compositionally biased region" description="Polar residues" evidence="1">
    <location>
        <begin position="161"/>
        <end position="178"/>
    </location>
</feature>
<evidence type="ECO:0000313" key="3">
    <source>
        <dbReference type="Proteomes" id="UP000092445"/>
    </source>
</evidence>
<dbReference type="VEuPathDB" id="VectorBase:GPAI023803"/>
<reference evidence="3" key="1">
    <citation type="submission" date="2014-03" db="EMBL/GenBank/DDBJ databases">
        <authorList>
            <person name="Aksoy S."/>
            <person name="Warren W."/>
            <person name="Wilson R.K."/>
        </authorList>
    </citation>
    <scope>NUCLEOTIDE SEQUENCE [LARGE SCALE GENOMIC DNA]</scope>
    <source>
        <strain evidence="3">IAEA</strain>
    </source>
</reference>
<feature type="region of interest" description="Disordered" evidence="1">
    <location>
        <begin position="56"/>
        <end position="75"/>
    </location>
</feature>
<dbReference type="AlphaFoldDB" id="A0A1A9ZSP8"/>
<name>A0A1A9ZSP8_GLOPL</name>
<accession>A0A1A9ZSP8</accession>
<proteinExistence type="predicted"/>
<sequence>MNNNITNARTPTTSLSPLWQILQEQNTITVTGLREVHASQQVLKPATNTTATTATTQTSATAANRQTPQLTNNDKQEKTFITNMPKRTCDSDSLITHLSLTTSSSSSLAPSSLPLPLQNSPSTVNFGNQLTTVTPSFQNNDNMTDNICNNESSVNNHSNNQRRVQQPQPHMSTPSTNKPKCYQPTAM</sequence>